<organism evidence="1 2">
    <name type="scientific">Terrimonas ginsenosidimutans</name>
    <dbReference type="NCBI Taxonomy" id="2908004"/>
    <lineage>
        <taxon>Bacteria</taxon>
        <taxon>Pseudomonadati</taxon>
        <taxon>Bacteroidota</taxon>
        <taxon>Chitinophagia</taxon>
        <taxon>Chitinophagales</taxon>
        <taxon>Chitinophagaceae</taxon>
        <taxon>Terrimonas</taxon>
    </lineage>
</organism>
<dbReference type="PANTHER" id="PTHR38567">
    <property type="entry name" value="DUF4291 DOMAIN-CONTAINING PROTEIN"/>
    <property type="match status" value="1"/>
</dbReference>
<dbReference type="InterPro" id="IPR025633">
    <property type="entry name" value="DUF4291"/>
</dbReference>
<accession>A0ABS9KTW2</accession>
<reference evidence="1" key="1">
    <citation type="submission" date="2022-01" db="EMBL/GenBank/DDBJ databases">
        <authorList>
            <person name="Jo J.-H."/>
            <person name="Im W.-T."/>
        </authorList>
    </citation>
    <scope>NUCLEOTIDE SEQUENCE</scope>
    <source>
        <strain evidence="1">NA20</strain>
    </source>
</reference>
<dbReference type="Proteomes" id="UP001165367">
    <property type="component" value="Unassembled WGS sequence"/>
</dbReference>
<name>A0ABS9KTW2_9BACT</name>
<evidence type="ECO:0000313" key="1">
    <source>
        <dbReference type="EMBL" id="MCG2615766.1"/>
    </source>
</evidence>
<sequence length="220" mass="25649">MRNIEIGNYETINSSLPRSGQQIVAQHTENDIIVYQAYNPSIADYAVKEQRLGGNAFSYNRMSWIKPNFLWMMYRCGWAAKENQERVLAIRIRKKSFLEILENAAISSFRTGHHESFDAWKNELADKEVRLQWDPDHDPFGNKLTRRAIQLGLKGTSLKNFGQRDILQIDDITPFVEEQRQFLKKEQLHQLRIPVETVWNIGHPLIERKVGIINENSNAL</sequence>
<dbReference type="RefSeq" id="WP_237873898.1">
    <property type="nucleotide sequence ID" value="NZ_JAKLTR010000010.1"/>
</dbReference>
<comment type="caution">
    <text evidence="1">The sequence shown here is derived from an EMBL/GenBank/DDBJ whole genome shotgun (WGS) entry which is preliminary data.</text>
</comment>
<proteinExistence type="predicted"/>
<keyword evidence="2" id="KW-1185">Reference proteome</keyword>
<dbReference type="EMBL" id="JAKLTR010000010">
    <property type="protein sequence ID" value="MCG2615766.1"/>
    <property type="molecule type" value="Genomic_DNA"/>
</dbReference>
<gene>
    <name evidence="1" type="ORF">LZZ85_15810</name>
</gene>
<evidence type="ECO:0000313" key="2">
    <source>
        <dbReference type="Proteomes" id="UP001165367"/>
    </source>
</evidence>
<dbReference type="PANTHER" id="PTHR38567:SF1">
    <property type="entry name" value="DUF4291 DOMAIN-CONTAINING PROTEIN"/>
    <property type="match status" value="1"/>
</dbReference>
<dbReference type="Pfam" id="PF14124">
    <property type="entry name" value="DUF4291"/>
    <property type="match status" value="1"/>
</dbReference>
<protein>
    <submittedName>
        <fullName evidence="1">DUF4291 domain-containing protein</fullName>
    </submittedName>
</protein>